<dbReference type="InterPro" id="IPR007016">
    <property type="entry name" value="O-antigen_ligase-rel_domated"/>
</dbReference>
<dbReference type="GO" id="GO:0016020">
    <property type="term" value="C:membrane"/>
    <property type="evidence" value="ECO:0007669"/>
    <property type="project" value="UniProtKB-SubCell"/>
</dbReference>
<dbReference type="EMBL" id="OJIN01000239">
    <property type="protein sequence ID" value="SPD76420.1"/>
    <property type="molecule type" value="Genomic_DNA"/>
</dbReference>
<dbReference type="PANTHER" id="PTHR37422">
    <property type="entry name" value="TEICHURONIC ACID BIOSYNTHESIS PROTEIN TUAE"/>
    <property type="match status" value="1"/>
</dbReference>
<organism evidence="7">
    <name type="scientific">uncultured Desulfobacterium sp</name>
    <dbReference type="NCBI Taxonomy" id="201089"/>
    <lineage>
        <taxon>Bacteria</taxon>
        <taxon>Pseudomonadati</taxon>
        <taxon>Thermodesulfobacteriota</taxon>
        <taxon>Desulfobacteria</taxon>
        <taxon>Desulfobacterales</taxon>
        <taxon>Desulfobacteriaceae</taxon>
        <taxon>Desulfobacterium</taxon>
        <taxon>environmental samples</taxon>
    </lineage>
</organism>
<dbReference type="InterPro" id="IPR051533">
    <property type="entry name" value="WaaL-like"/>
</dbReference>
<reference evidence="7" key="1">
    <citation type="submission" date="2018-01" db="EMBL/GenBank/DDBJ databases">
        <authorList>
            <person name="Regsiter A."/>
            <person name="William W."/>
        </authorList>
    </citation>
    <scope>NUCLEOTIDE SEQUENCE</scope>
    <source>
        <strain evidence="7">TRIP AH-1</strain>
    </source>
</reference>
<comment type="subcellular location">
    <subcellularLocation>
        <location evidence="1">Membrane</location>
        <topology evidence="1">Multi-pass membrane protein</topology>
    </subcellularLocation>
</comment>
<evidence type="ECO:0000256" key="4">
    <source>
        <dbReference type="ARBA" id="ARBA00023136"/>
    </source>
</evidence>
<keyword evidence="3 5" id="KW-1133">Transmembrane helix</keyword>
<proteinExistence type="predicted"/>
<keyword evidence="2 5" id="KW-0812">Transmembrane</keyword>
<feature type="domain" description="O-antigen ligase-related" evidence="6">
    <location>
        <begin position="4"/>
        <end position="109"/>
    </location>
</feature>
<dbReference type="AlphaFoldDB" id="A0A445N3X6"/>
<gene>
    <name evidence="7" type="ORF">PITCH_A920048</name>
</gene>
<keyword evidence="4 5" id="KW-0472">Membrane</keyword>
<name>A0A445N3X6_9BACT</name>
<evidence type="ECO:0000256" key="3">
    <source>
        <dbReference type="ARBA" id="ARBA00022989"/>
    </source>
</evidence>
<feature type="transmembrane region" description="Helical" evidence="5">
    <location>
        <begin position="93"/>
        <end position="113"/>
    </location>
</feature>
<evidence type="ECO:0000256" key="2">
    <source>
        <dbReference type="ARBA" id="ARBA00022692"/>
    </source>
</evidence>
<feature type="transmembrane region" description="Helical" evidence="5">
    <location>
        <begin position="162"/>
        <end position="183"/>
    </location>
</feature>
<feature type="transmembrane region" description="Helical" evidence="5">
    <location>
        <begin position="133"/>
        <end position="156"/>
    </location>
</feature>
<evidence type="ECO:0000256" key="1">
    <source>
        <dbReference type="ARBA" id="ARBA00004141"/>
    </source>
</evidence>
<dbReference type="Pfam" id="PF04932">
    <property type="entry name" value="Wzy_C"/>
    <property type="match status" value="1"/>
</dbReference>
<dbReference type="PANTHER" id="PTHR37422:SF13">
    <property type="entry name" value="LIPOPOLYSACCHARIDE BIOSYNTHESIS PROTEIN PA4999-RELATED"/>
    <property type="match status" value="1"/>
</dbReference>
<accession>A0A445N3X6</accession>
<feature type="transmembrane region" description="Helical" evidence="5">
    <location>
        <begin position="5"/>
        <end position="25"/>
    </location>
</feature>
<evidence type="ECO:0000256" key="5">
    <source>
        <dbReference type="SAM" id="Phobius"/>
    </source>
</evidence>
<sequence>MSIIAIMAITAVIFAVTLSIFNFYVKQEKQEGSLGASNGARVAIWQHSFAIFLEQPIFGVGPYNYYDYSLYVASKRNNGDQQKGVMTSPHGQYVQLLVETGIIGVAAFLWFIIELFKLIKYFLTDKKDFRINIIASALSAILISRLAAGILGDYIIPQYHNGGLQSFCSTIYFWVAVGILVGLKRVHLLEQKKNGIHTPN</sequence>
<evidence type="ECO:0000313" key="7">
    <source>
        <dbReference type="EMBL" id="SPD76420.1"/>
    </source>
</evidence>
<evidence type="ECO:0000259" key="6">
    <source>
        <dbReference type="Pfam" id="PF04932"/>
    </source>
</evidence>
<protein>
    <recommendedName>
        <fullName evidence="6">O-antigen ligase-related domain-containing protein</fullName>
    </recommendedName>
</protein>